<dbReference type="AlphaFoldDB" id="A0A0F9WDM0"/>
<proteinExistence type="predicted"/>
<evidence type="ECO:0000313" key="1">
    <source>
        <dbReference type="EMBL" id="KKN76313.1"/>
    </source>
</evidence>
<dbReference type="EMBL" id="LAZR01000297">
    <property type="protein sequence ID" value="KKN76313.1"/>
    <property type="molecule type" value="Genomic_DNA"/>
</dbReference>
<protein>
    <submittedName>
        <fullName evidence="1">Uncharacterized protein</fullName>
    </submittedName>
</protein>
<sequence length="78" mass="8845">MGNRKDGFETDHMKSACCNDVVRFKPISDGYSIEAWCQKCGNYVFNGRTETLIALWKGNNEAVIANIGYVPKWVEKEP</sequence>
<gene>
    <name evidence="1" type="ORF">LCGC14_0371650</name>
</gene>
<organism evidence="1">
    <name type="scientific">marine sediment metagenome</name>
    <dbReference type="NCBI Taxonomy" id="412755"/>
    <lineage>
        <taxon>unclassified sequences</taxon>
        <taxon>metagenomes</taxon>
        <taxon>ecological metagenomes</taxon>
    </lineage>
</organism>
<accession>A0A0F9WDM0</accession>
<name>A0A0F9WDM0_9ZZZZ</name>
<reference evidence="1" key="1">
    <citation type="journal article" date="2015" name="Nature">
        <title>Complex archaea that bridge the gap between prokaryotes and eukaryotes.</title>
        <authorList>
            <person name="Spang A."/>
            <person name="Saw J.H."/>
            <person name="Jorgensen S.L."/>
            <person name="Zaremba-Niedzwiedzka K."/>
            <person name="Martijn J."/>
            <person name="Lind A.E."/>
            <person name="van Eijk R."/>
            <person name="Schleper C."/>
            <person name="Guy L."/>
            <person name="Ettema T.J."/>
        </authorList>
    </citation>
    <scope>NUCLEOTIDE SEQUENCE</scope>
</reference>
<comment type="caution">
    <text evidence="1">The sequence shown here is derived from an EMBL/GenBank/DDBJ whole genome shotgun (WGS) entry which is preliminary data.</text>
</comment>